<reference evidence="1" key="1">
    <citation type="submission" date="2021-01" db="EMBL/GenBank/DDBJ databases">
        <title>Diatom-associated Roseobacters Show Island Model of Population Structure.</title>
        <authorList>
            <person name="Qu L."/>
            <person name="Feng X."/>
            <person name="Chen Y."/>
            <person name="Li L."/>
            <person name="Wang X."/>
            <person name="Hu Z."/>
            <person name="Wang H."/>
            <person name="Luo H."/>
        </authorList>
    </citation>
    <scope>NUCLEOTIDE SEQUENCE</scope>
    <source>
        <strain evidence="1">SM26-45</strain>
    </source>
</reference>
<accession>A0A9Q2P763</accession>
<gene>
    <name evidence="1" type="ORF">JQX14_24635</name>
</gene>
<dbReference type="RefSeq" id="WP_231036647.1">
    <property type="nucleotide sequence ID" value="NZ_JAJNGX010000059.1"/>
</dbReference>
<sequence>MNDVRRFTTDYIAVEDRIRMSVEHRDRSVQILWLTRPLLKNLLVALIKAIDAAPSVGNDVDDVSMKGTAYKRFTQQAAEASLTSQSPVRAPSSDTQAVVAMLVTSITVRKEQTVLTMEFNGGDRLLEAIPFSTEALRQWLAVLYKCYRRADWEGDFWPTWIKAPSPLVGAARLN</sequence>
<evidence type="ECO:0000313" key="1">
    <source>
        <dbReference type="EMBL" id="MBM2357727.1"/>
    </source>
</evidence>
<organism evidence="1 2">
    <name type="scientific">Pseudosulfitobacter pseudonitzschiae</name>
    <dbReference type="NCBI Taxonomy" id="1402135"/>
    <lineage>
        <taxon>Bacteria</taxon>
        <taxon>Pseudomonadati</taxon>
        <taxon>Pseudomonadota</taxon>
        <taxon>Alphaproteobacteria</taxon>
        <taxon>Rhodobacterales</taxon>
        <taxon>Roseobacteraceae</taxon>
        <taxon>Pseudosulfitobacter</taxon>
    </lineage>
</organism>
<proteinExistence type="predicted"/>
<dbReference type="AlphaFoldDB" id="A0A9Q2P763"/>
<dbReference type="Proteomes" id="UP000809337">
    <property type="component" value="Unassembled WGS sequence"/>
</dbReference>
<name>A0A9Q2P763_9RHOB</name>
<evidence type="ECO:0000313" key="2">
    <source>
        <dbReference type="Proteomes" id="UP000809337"/>
    </source>
</evidence>
<protein>
    <submittedName>
        <fullName evidence="1">Uncharacterized protein</fullName>
    </submittedName>
</protein>
<comment type="caution">
    <text evidence="1">The sequence shown here is derived from an EMBL/GenBank/DDBJ whole genome shotgun (WGS) entry which is preliminary data.</text>
</comment>
<dbReference type="EMBL" id="JAFBWN010000059">
    <property type="protein sequence ID" value="MBM2357727.1"/>
    <property type="molecule type" value="Genomic_DNA"/>
</dbReference>